<dbReference type="EMBL" id="LOPU01000034">
    <property type="protein sequence ID" value="KTG08167.1"/>
    <property type="molecule type" value="Genomic_DNA"/>
</dbReference>
<keyword evidence="1" id="KW-0812">Transmembrane</keyword>
<reference evidence="2 3" key="1">
    <citation type="submission" date="2015-12" db="EMBL/GenBank/DDBJ databases">
        <title>Haloprofundus marisrubri gen. nov., sp. nov., an extremely halophilic archaeon isolated from the Discovery deep brine-seawater interface in the Red Sea.</title>
        <authorList>
            <person name="Zhang G."/>
            <person name="Stingl U."/>
            <person name="Rashid M."/>
        </authorList>
    </citation>
    <scope>NUCLEOTIDE SEQUENCE [LARGE SCALE GENOMIC DNA]</scope>
    <source>
        <strain evidence="2 3">SB9</strain>
    </source>
</reference>
<evidence type="ECO:0000313" key="2">
    <source>
        <dbReference type="EMBL" id="KTG08167.1"/>
    </source>
</evidence>
<accession>A0A0W1R4L5</accession>
<keyword evidence="1" id="KW-0472">Membrane</keyword>
<evidence type="ECO:0000313" key="3">
    <source>
        <dbReference type="Proteomes" id="UP000054387"/>
    </source>
</evidence>
<proteinExistence type="predicted"/>
<dbReference type="RefSeq" id="WP_058583248.1">
    <property type="nucleotide sequence ID" value="NZ_LOPU01000034.1"/>
</dbReference>
<evidence type="ECO:0000256" key="1">
    <source>
        <dbReference type="SAM" id="Phobius"/>
    </source>
</evidence>
<dbReference type="AlphaFoldDB" id="A0A0W1R4L5"/>
<sequence length="61" mass="6195">MDVDEEYTLPIALFMLASLANVALGVSVLAVAWFAIGVAFAVVGVLSGGDADPIADLTRGT</sequence>
<keyword evidence="3" id="KW-1185">Reference proteome</keyword>
<feature type="transmembrane region" description="Helical" evidence="1">
    <location>
        <begin position="12"/>
        <end position="43"/>
    </location>
</feature>
<dbReference type="Proteomes" id="UP000054387">
    <property type="component" value="Unassembled WGS sequence"/>
</dbReference>
<keyword evidence="1" id="KW-1133">Transmembrane helix</keyword>
<protein>
    <submittedName>
        <fullName evidence="2">Uncharacterized protein</fullName>
    </submittedName>
</protein>
<gene>
    <name evidence="2" type="ORF">AUR64_00920</name>
</gene>
<comment type="caution">
    <text evidence="2">The sequence shown here is derived from an EMBL/GenBank/DDBJ whole genome shotgun (WGS) entry which is preliminary data.</text>
</comment>
<organism evidence="2 3">
    <name type="scientific">Haloprofundus marisrubri</name>
    <dbReference type="NCBI Taxonomy" id="1514971"/>
    <lineage>
        <taxon>Archaea</taxon>
        <taxon>Methanobacteriati</taxon>
        <taxon>Methanobacteriota</taxon>
        <taxon>Stenosarchaea group</taxon>
        <taxon>Halobacteria</taxon>
        <taxon>Halobacteriales</taxon>
        <taxon>Haloferacaceae</taxon>
        <taxon>Haloprofundus</taxon>
    </lineage>
</organism>
<name>A0A0W1R4L5_9EURY</name>